<proteinExistence type="predicted"/>
<dbReference type="PANTHER" id="PTHR42688:SF1">
    <property type="entry name" value="BLR5212 PROTEIN"/>
    <property type="match status" value="1"/>
</dbReference>
<organism evidence="8 9">
    <name type="scientific">Sulfurihydrogenibium yellowstonense SS-5</name>
    <dbReference type="NCBI Taxonomy" id="432331"/>
    <lineage>
        <taxon>Bacteria</taxon>
        <taxon>Pseudomonadati</taxon>
        <taxon>Aquificota</taxon>
        <taxon>Aquificia</taxon>
        <taxon>Aquificales</taxon>
        <taxon>Hydrogenothermaceae</taxon>
        <taxon>Sulfurihydrogenibium</taxon>
    </lineage>
</organism>
<dbReference type="PROSITE" id="PS50850">
    <property type="entry name" value="MFS"/>
    <property type="match status" value="1"/>
</dbReference>
<dbReference type="Gene3D" id="1.20.1250.20">
    <property type="entry name" value="MFS general substrate transporter like domains"/>
    <property type="match status" value="1"/>
</dbReference>
<evidence type="ECO:0000256" key="2">
    <source>
        <dbReference type="ARBA" id="ARBA00022475"/>
    </source>
</evidence>
<feature type="transmembrane region" description="Helical" evidence="6">
    <location>
        <begin position="124"/>
        <end position="147"/>
    </location>
</feature>
<dbReference type="SUPFAM" id="SSF103473">
    <property type="entry name" value="MFS general substrate transporter"/>
    <property type="match status" value="1"/>
</dbReference>
<evidence type="ECO:0000256" key="6">
    <source>
        <dbReference type="SAM" id="Phobius"/>
    </source>
</evidence>
<dbReference type="GO" id="GO:0022857">
    <property type="term" value="F:transmembrane transporter activity"/>
    <property type="evidence" value="ECO:0007669"/>
    <property type="project" value="InterPro"/>
</dbReference>
<accession>C4FII5</accession>
<dbReference type="AlphaFoldDB" id="C4FII5"/>
<dbReference type="Pfam" id="PF07690">
    <property type="entry name" value="MFS_1"/>
    <property type="match status" value="1"/>
</dbReference>
<evidence type="ECO:0000256" key="1">
    <source>
        <dbReference type="ARBA" id="ARBA00004651"/>
    </source>
</evidence>
<keyword evidence="3 6" id="KW-0812">Transmembrane</keyword>
<keyword evidence="9" id="KW-1185">Reference proteome</keyword>
<comment type="subcellular location">
    <subcellularLocation>
        <location evidence="1">Cell membrane</location>
        <topology evidence="1">Multi-pass membrane protein</topology>
    </subcellularLocation>
</comment>
<feature type="domain" description="Major facilitator superfamily (MFS) profile" evidence="7">
    <location>
        <begin position="31"/>
        <end position="211"/>
    </location>
</feature>
<evidence type="ECO:0000256" key="3">
    <source>
        <dbReference type="ARBA" id="ARBA00022692"/>
    </source>
</evidence>
<keyword evidence="2" id="KW-1003">Cell membrane</keyword>
<reference evidence="8 9" key="1">
    <citation type="submission" date="2009-04" db="EMBL/GenBank/DDBJ databases">
        <authorList>
            <person name="Reysenbach A.-L."/>
            <person name="Heidelberg J.F."/>
            <person name="Nelson W.C."/>
        </authorList>
    </citation>
    <scope>NUCLEOTIDE SEQUENCE [LARGE SCALE GENOMIC DNA]</scope>
    <source>
        <strain evidence="8 9">SS-5</strain>
    </source>
</reference>
<feature type="transmembrane region" description="Helical" evidence="6">
    <location>
        <begin position="159"/>
        <end position="180"/>
    </location>
</feature>
<gene>
    <name evidence="8" type="ORF">SULYE_0370</name>
</gene>
<sequence>MLIPFIMLMMCLILAYKILPNPSVMEKSQDKQYDSKILYMYMFFSFFAIVSFPQYPVISYHLKMHNIFSEQIIVLLYTVTMVFDLIFSLLVGKFYDKWKFKVLLLVPIATFVLPIFAFQDSKFLAVLGIVLYGFIMAFHQSVMRAAIADLTSISKRGTVYGLFNLIFGVGYLLGGIFIGYLYNFGYFYIMIFALLSQIFSMYFLIKLNHRY</sequence>
<dbReference type="InterPro" id="IPR011701">
    <property type="entry name" value="MFS"/>
</dbReference>
<dbReference type="InterPro" id="IPR036259">
    <property type="entry name" value="MFS_trans_sf"/>
</dbReference>
<feature type="transmembrane region" description="Helical" evidence="6">
    <location>
        <begin position="37"/>
        <end position="55"/>
    </location>
</feature>
<evidence type="ECO:0000256" key="4">
    <source>
        <dbReference type="ARBA" id="ARBA00022989"/>
    </source>
</evidence>
<keyword evidence="5 6" id="KW-0472">Membrane</keyword>
<dbReference type="InterPro" id="IPR052425">
    <property type="entry name" value="Uncharacterized_MFS-type"/>
</dbReference>
<comment type="caution">
    <text evidence="8">The sequence shown here is derived from an EMBL/GenBank/DDBJ whole genome shotgun (WGS) entry which is preliminary data.</text>
</comment>
<feature type="transmembrane region" description="Helical" evidence="6">
    <location>
        <begin position="186"/>
        <end position="205"/>
    </location>
</feature>
<feature type="transmembrane region" description="Helical" evidence="6">
    <location>
        <begin position="67"/>
        <end position="90"/>
    </location>
</feature>
<feature type="transmembrane region" description="Helical" evidence="6">
    <location>
        <begin position="6"/>
        <end position="25"/>
    </location>
</feature>
<feature type="transmembrane region" description="Helical" evidence="6">
    <location>
        <begin position="102"/>
        <end position="118"/>
    </location>
</feature>
<dbReference type="GO" id="GO:0005886">
    <property type="term" value="C:plasma membrane"/>
    <property type="evidence" value="ECO:0007669"/>
    <property type="project" value="UniProtKB-SubCell"/>
</dbReference>
<name>C4FII5_9AQUI</name>
<evidence type="ECO:0000313" key="9">
    <source>
        <dbReference type="Proteomes" id="UP000005540"/>
    </source>
</evidence>
<dbReference type="InterPro" id="IPR020846">
    <property type="entry name" value="MFS_dom"/>
</dbReference>
<dbReference type="PANTHER" id="PTHR42688">
    <property type="entry name" value="CONSERVED PROTEIN"/>
    <property type="match status" value="1"/>
</dbReference>
<protein>
    <submittedName>
        <fullName evidence="8">Major facilitator superfamily protein</fullName>
    </submittedName>
</protein>
<keyword evidence="4 6" id="KW-1133">Transmembrane helix</keyword>
<dbReference type="EMBL" id="ABZS01000023">
    <property type="protein sequence ID" value="EEP61119.1"/>
    <property type="molecule type" value="Genomic_DNA"/>
</dbReference>
<evidence type="ECO:0000259" key="7">
    <source>
        <dbReference type="PROSITE" id="PS50850"/>
    </source>
</evidence>
<dbReference type="Proteomes" id="UP000005540">
    <property type="component" value="Unassembled WGS sequence"/>
</dbReference>
<evidence type="ECO:0000313" key="8">
    <source>
        <dbReference type="EMBL" id="EEP61119.1"/>
    </source>
</evidence>
<evidence type="ECO:0000256" key="5">
    <source>
        <dbReference type="ARBA" id="ARBA00023136"/>
    </source>
</evidence>